<evidence type="ECO:0000259" key="5">
    <source>
        <dbReference type="Pfam" id="PF00535"/>
    </source>
</evidence>
<protein>
    <submittedName>
        <fullName evidence="6">Glycosyltransferase</fullName>
    </submittedName>
</protein>
<gene>
    <name evidence="6" type="ORF">E1832_04920</name>
</gene>
<evidence type="ECO:0000256" key="3">
    <source>
        <dbReference type="ARBA" id="ARBA00022679"/>
    </source>
</evidence>
<dbReference type="InterPro" id="IPR029044">
    <property type="entry name" value="Nucleotide-diphossugar_trans"/>
</dbReference>
<evidence type="ECO:0000313" key="6">
    <source>
        <dbReference type="EMBL" id="TDK50888.1"/>
    </source>
</evidence>
<dbReference type="Gene3D" id="3.90.550.10">
    <property type="entry name" value="Spore Coat Polysaccharide Biosynthesis Protein SpsA, Chain A"/>
    <property type="match status" value="1"/>
</dbReference>
<dbReference type="PANTHER" id="PTHR43179:SF12">
    <property type="entry name" value="GALACTOFURANOSYLTRANSFERASE GLFT2"/>
    <property type="match status" value="1"/>
</dbReference>
<dbReference type="AlphaFoldDB" id="A0A4R5VF75"/>
<keyword evidence="2" id="KW-0328">Glycosyltransferase</keyword>
<organism evidence="6 7">
    <name type="scientific">Antarcticimicrobium luteum</name>
    <dbReference type="NCBI Taxonomy" id="2547397"/>
    <lineage>
        <taxon>Bacteria</taxon>
        <taxon>Pseudomonadati</taxon>
        <taxon>Pseudomonadota</taxon>
        <taxon>Alphaproteobacteria</taxon>
        <taxon>Rhodobacterales</taxon>
        <taxon>Paracoccaceae</taxon>
        <taxon>Antarcticimicrobium</taxon>
    </lineage>
</organism>
<sequence length="368" mass="39685">MPGPDSQNRSLQAGRQARGARPVSEEQIREPQSLVAVVVTYNRLDKLRAVLARLLESPQAELQAVVVIDNASTDGTGAWLAAQPDPRLVVMTSAENLGGAGGFETGMRLASERFDPDWMVVMDDDARPAPGALAAFHAADKTGCDAVAAAVYFPDGRICEMNRPSRNPFWHGGAFLGTLLRGRGGFHIAPDDYRGEGRWVDVASFVGLFVSRAAIGLAGYPDGRLFVYGEDGIFTLALSKAGGRIRFAPAIAFEHDCSTLQGGQFRPLWKVYYYHRNLLFLYRMAAGRLFWPALLMVLPKWLLKLCHHPGERITFLRLLGRAVADGLRGRAHRPHGEVLALAGAALPGDSPGGEPSGSESRGDSAPSG</sequence>
<dbReference type="SUPFAM" id="SSF53448">
    <property type="entry name" value="Nucleotide-diphospho-sugar transferases"/>
    <property type="match status" value="1"/>
</dbReference>
<dbReference type="OrthoDB" id="7665907at2"/>
<keyword evidence="7" id="KW-1185">Reference proteome</keyword>
<feature type="region of interest" description="Disordered" evidence="4">
    <location>
        <begin position="1"/>
        <end position="26"/>
    </location>
</feature>
<dbReference type="GO" id="GO:0016757">
    <property type="term" value="F:glycosyltransferase activity"/>
    <property type="evidence" value="ECO:0007669"/>
    <property type="project" value="UniProtKB-KW"/>
</dbReference>
<feature type="domain" description="Glycosyltransferase 2-like" evidence="5">
    <location>
        <begin position="37"/>
        <end position="178"/>
    </location>
</feature>
<evidence type="ECO:0000256" key="4">
    <source>
        <dbReference type="SAM" id="MobiDB-lite"/>
    </source>
</evidence>
<evidence type="ECO:0000256" key="2">
    <source>
        <dbReference type="ARBA" id="ARBA00022676"/>
    </source>
</evidence>
<evidence type="ECO:0000256" key="1">
    <source>
        <dbReference type="ARBA" id="ARBA00006739"/>
    </source>
</evidence>
<comment type="caution">
    <text evidence="6">The sequence shown here is derived from an EMBL/GenBank/DDBJ whole genome shotgun (WGS) entry which is preliminary data.</text>
</comment>
<feature type="compositionally biased region" description="Polar residues" evidence="4">
    <location>
        <begin position="1"/>
        <end position="13"/>
    </location>
</feature>
<dbReference type="InterPro" id="IPR001173">
    <property type="entry name" value="Glyco_trans_2-like"/>
</dbReference>
<proteinExistence type="inferred from homology"/>
<name>A0A4R5VF75_9RHOB</name>
<dbReference type="EMBL" id="SMUV01000052">
    <property type="protein sequence ID" value="TDK50888.1"/>
    <property type="molecule type" value="Genomic_DNA"/>
</dbReference>
<evidence type="ECO:0000313" key="7">
    <source>
        <dbReference type="Proteomes" id="UP000295301"/>
    </source>
</evidence>
<dbReference type="Proteomes" id="UP000295301">
    <property type="component" value="Unassembled WGS sequence"/>
</dbReference>
<feature type="region of interest" description="Disordered" evidence="4">
    <location>
        <begin position="345"/>
        <end position="368"/>
    </location>
</feature>
<keyword evidence="3 6" id="KW-0808">Transferase</keyword>
<reference evidence="6 7" key="1">
    <citation type="submission" date="2019-03" db="EMBL/GenBank/DDBJ databases">
        <title>Ruegeria lutea sp. nov., a novel strain, isolated from marine sediment, the Masan Bay, South Korea.</title>
        <authorList>
            <person name="Kim J."/>
            <person name="Kim D.-Y."/>
            <person name="Lee S.-S."/>
        </authorList>
    </citation>
    <scope>NUCLEOTIDE SEQUENCE [LARGE SCALE GENOMIC DNA]</scope>
    <source>
        <strain evidence="6 7">318-1</strain>
    </source>
</reference>
<comment type="similarity">
    <text evidence="1">Belongs to the glycosyltransferase 2 family.</text>
</comment>
<accession>A0A4R5VF75</accession>
<dbReference type="PANTHER" id="PTHR43179">
    <property type="entry name" value="RHAMNOSYLTRANSFERASE WBBL"/>
    <property type="match status" value="1"/>
</dbReference>
<dbReference type="Pfam" id="PF00535">
    <property type="entry name" value="Glycos_transf_2"/>
    <property type="match status" value="1"/>
</dbReference>